<evidence type="ECO:0000256" key="1">
    <source>
        <dbReference type="ARBA" id="ARBA00022737"/>
    </source>
</evidence>
<keyword evidence="2 3" id="KW-0040">ANK repeat</keyword>
<dbReference type="PANTHER" id="PTHR24198:SF165">
    <property type="entry name" value="ANKYRIN REPEAT-CONTAINING PROTEIN-RELATED"/>
    <property type="match status" value="1"/>
</dbReference>
<gene>
    <name evidence="4" type="ORF">OCU04_005872</name>
</gene>
<dbReference type="InterPro" id="IPR036770">
    <property type="entry name" value="Ankyrin_rpt-contain_sf"/>
</dbReference>
<evidence type="ECO:0000256" key="2">
    <source>
        <dbReference type="ARBA" id="ARBA00023043"/>
    </source>
</evidence>
<dbReference type="Proteomes" id="UP001152300">
    <property type="component" value="Unassembled WGS sequence"/>
</dbReference>
<keyword evidence="1" id="KW-0677">Repeat</keyword>
<name>A0A9X0ALU2_9HELO</name>
<accession>A0A9X0ALU2</accession>
<dbReference type="InterPro" id="IPR002110">
    <property type="entry name" value="Ankyrin_rpt"/>
</dbReference>
<sequence length="579" mass="65109">MATTDIKSLTNLPEDITTLIFAEILDTVGLWKALGLRVVCRLFKASITRAICHDYQVSPHGPVDDALEICLKYPPSKLPRIVPLFIHMEMKRNLEHAVLAPIHQALQTTRNRRSHSDEAETEFEIAVCEAAEERLRWGADRDPNDRRNLHLRAPRPTQSSTSSQATIIERDFIDTSQLAEIQNTLSVAIIADDVAFIEDLFENWDFDADYDNQYFGRPLHLAAAYGRTHMIQILLDNGADLNAIQPYYGPHWGPKYVLEKEKFICSSGSALRVAAFNGHLEFIKVLVQPHFNLALPLPDEELRNVIRAAARYGNLILVSFLMDMYYESGPLRSRIQEEVLLQAAYSGREELVESMITTGVSVNCIASRETLTMPSWSPIHCAAYKGRASITRILLSNGADRNRWNPQIMMRGSFTAMGHAISRGHENIVQILVDDGASILACNSGKTDPITIIAYAHHHHIMRFLLEEAAHHNETNDWADKRCKSAFSHAIGTGDLAMVRLLVEAGCPITTKFSASEGPILCAMKYGWTYIVKFLIDAGGEEIDPWDPETFASDDFRSGRYPLPQTKTPEQLWHVQGKY</sequence>
<dbReference type="AlphaFoldDB" id="A0A9X0ALU2"/>
<dbReference type="PROSITE" id="PS50088">
    <property type="entry name" value="ANK_REPEAT"/>
    <property type="match status" value="3"/>
</dbReference>
<reference evidence="4" key="1">
    <citation type="submission" date="2022-11" db="EMBL/GenBank/DDBJ databases">
        <title>Genome Resource of Sclerotinia nivalis Strain SnTB1, a Plant Pathogen Isolated from American Ginseng.</title>
        <authorList>
            <person name="Fan S."/>
        </authorList>
    </citation>
    <scope>NUCLEOTIDE SEQUENCE</scope>
    <source>
        <strain evidence="4">SnTB1</strain>
    </source>
</reference>
<protein>
    <recommendedName>
        <fullName evidence="6">Ankyrin</fullName>
    </recommendedName>
</protein>
<dbReference type="Gene3D" id="1.25.40.20">
    <property type="entry name" value="Ankyrin repeat-containing domain"/>
    <property type="match status" value="1"/>
</dbReference>
<dbReference type="PROSITE" id="PS50297">
    <property type="entry name" value="ANK_REP_REGION"/>
    <property type="match status" value="2"/>
</dbReference>
<evidence type="ECO:0000313" key="5">
    <source>
        <dbReference type="Proteomes" id="UP001152300"/>
    </source>
</evidence>
<evidence type="ECO:0008006" key="6">
    <source>
        <dbReference type="Google" id="ProtNLM"/>
    </source>
</evidence>
<dbReference type="SUPFAM" id="SSF48403">
    <property type="entry name" value="Ankyrin repeat"/>
    <property type="match status" value="1"/>
</dbReference>
<feature type="repeat" description="ANK" evidence="3">
    <location>
        <begin position="218"/>
        <end position="246"/>
    </location>
</feature>
<dbReference type="OrthoDB" id="3527837at2759"/>
<proteinExistence type="predicted"/>
<evidence type="ECO:0000256" key="3">
    <source>
        <dbReference type="PROSITE-ProRule" id="PRU00023"/>
    </source>
</evidence>
<evidence type="ECO:0000313" key="4">
    <source>
        <dbReference type="EMBL" id="KAJ8065159.1"/>
    </source>
</evidence>
<dbReference type="SMART" id="SM00248">
    <property type="entry name" value="ANK"/>
    <property type="match status" value="8"/>
</dbReference>
<dbReference type="EMBL" id="JAPEIS010000006">
    <property type="protein sequence ID" value="KAJ8065159.1"/>
    <property type="molecule type" value="Genomic_DNA"/>
</dbReference>
<dbReference type="PANTHER" id="PTHR24198">
    <property type="entry name" value="ANKYRIN REPEAT AND PROTEIN KINASE DOMAIN-CONTAINING PROTEIN"/>
    <property type="match status" value="1"/>
</dbReference>
<dbReference type="Pfam" id="PF00023">
    <property type="entry name" value="Ank"/>
    <property type="match status" value="1"/>
</dbReference>
<feature type="repeat" description="ANK" evidence="3">
    <location>
        <begin position="374"/>
        <end position="406"/>
    </location>
</feature>
<dbReference type="Pfam" id="PF12796">
    <property type="entry name" value="Ank_2"/>
    <property type="match status" value="1"/>
</dbReference>
<organism evidence="4 5">
    <name type="scientific">Sclerotinia nivalis</name>
    <dbReference type="NCBI Taxonomy" id="352851"/>
    <lineage>
        <taxon>Eukaryota</taxon>
        <taxon>Fungi</taxon>
        <taxon>Dikarya</taxon>
        <taxon>Ascomycota</taxon>
        <taxon>Pezizomycotina</taxon>
        <taxon>Leotiomycetes</taxon>
        <taxon>Helotiales</taxon>
        <taxon>Sclerotiniaceae</taxon>
        <taxon>Sclerotinia</taxon>
    </lineage>
</organism>
<comment type="caution">
    <text evidence="4">The sequence shown here is derived from an EMBL/GenBank/DDBJ whole genome shotgun (WGS) entry which is preliminary data.</text>
</comment>
<keyword evidence="5" id="KW-1185">Reference proteome</keyword>
<feature type="repeat" description="ANK" evidence="3">
    <location>
        <begin position="412"/>
        <end position="444"/>
    </location>
</feature>